<dbReference type="InterPro" id="IPR039426">
    <property type="entry name" value="TonB-dep_rcpt-like"/>
</dbReference>
<dbReference type="InterPro" id="IPR037066">
    <property type="entry name" value="Plug_dom_sf"/>
</dbReference>
<keyword evidence="2" id="KW-0732">Signal</keyword>
<reference evidence="5 6" key="1">
    <citation type="submission" date="2019-06" db="EMBL/GenBank/DDBJ databases">
        <title>Spirosoma utsteinense sp. nov. isolated from Antarctic ice-free soils.</title>
        <authorList>
            <person name="Tahon G."/>
        </authorList>
    </citation>
    <scope>NUCLEOTIDE SEQUENCE [LARGE SCALE GENOMIC DNA]</scope>
    <source>
        <strain evidence="5 6">LMG 31447</strain>
    </source>
</reference>
<dbReference type="InterPro" id="IPR012910">
    <property type="entry name" value="Plug_dom"/>
</dbReference>
<dbReference type="SUPFAM" id="SSF49464">
    <property type="entry name" value="Carboxypeptidase regulatory domain-like"/>
    <property type="match status" value="1"/>
</dbReference>
<dbReference type="Pfam" id="PF13715">
    <property type="entry name" value="CarbopepD_reg_2"/>
    <property type="match status" value="1"/>
</dbReference>
<dbReference type="EMBL" id="VFIA01000004">
    <property type="protein sequence ID" value="MBC3790496.1"/>
    <property type="molecule type" value="Genomic_DNA"/>
</dbReference>
<proteinExistence type="inferred from homology"/>
<evidence type="ECO:0000259" key="3">
    <source>
        <dbReference type="Pfam" id="PF01835"/>
    </source>
</evidence>
<dbReference type="Pfam" id="PF01835">
    <property type="entry name" value="MG2"/>
    <property type="match status" value="1"/>
</dbReference>
<comment type="caution">
    <text evidence="5">The sequence shown here is derived from an EMBL/GenBank/DDBJ whole genome shotgun (WGS) entry which is preliminary data.</text>
</comment>
<gene>
    <name evidence="5" type="ORF">FH603_986</name>
</gene>
<dbReference type="Proteomes" id="UP000700732">
    <property type="component" value="Unassembled WGS sequence"/>
</dbReference>
<keyword evidence="1" id="KW-1134">Transmembrane beta strand</keyword>
<dbReference type="PROSITE" id="PS52016">
    <property type="entry name" value="TONB_DEPENDENT_REC_3"/>
    <property type="match status" value="1"/>
</dbReference>
<evidence type="ECO:0000313" key="5">
    <source>
        <dbReference type="EMBL" id="MBC3790496.1"/>
    </source>
</evidence>
<dbReference type="Gene3D" id="2.60.40.1930">
    <property type="match status" value="1"/>
</dbReference>
<comment type="subcellular location">
    <subcellularLocation>
        <location evidence="1">Cell outer membrane</location>
        <topology evidence="1">Multi-pass membrane protein</topology>
    </subcellularLocation>
</comment>
<dbReference type="InterPro" id="IPR008969">
    <property type="entry name" value="CarboxyPept-like_regulatory"/>
</dbReference>
<dbReference type="SUPFAM" id="SSF56935">
    <property type="entry name" value="Porins"/>
    <property type="match status" value="1"/>
</dbReference>
<evidence type="ECO:0000256" key="1">
    <source>
        <dbReference type="PROSITE-ProRule" id="PRU01360"/>
    </source>
</evidence>
<comment type="similarity">
    <text evidence="1">Belongs to the TonB-dependent receptor family.</text>
</comment>
<evidence type="ECO:0000256" key="2">
    <source>
        <dbReference type="SAM" id="SignalP"/>
    </source>
</evidence>
<keyword evidence="1" id="KW-0998">Cell outer membrane</keyword>
<organism evidence="5 6">
    <name type="scientific">Spirosoma utsteinense</name>
    <dbReference type="NCBI Taxonomy" id="2585773"/>
    <lineage>
        <taxon>Bacteria</taxon>
        <taxon>Pseudomonadati</taxon>
        <taxon>Bacteroidota</taxon>
        <taxon>Cytophagia</taxon>
        <taxon>Cytophagales</taxon>
        <taxon>Cytophagaceae</taxon>
        <taxon>Spirosoma</taxon>
    </lineage>
</organism>
<dbReference type="Gene3D" id="2.170.130.10">
    <property type="entry name" value="TonB-dependent receptor, plug domain"/>
    <property type="match status" value="1"/>
</dbReference>
<feature type="signal peptide" evidence="2">
    <location>
        <begin position="1"/>
        <end position="24"/>
    </location>
</feature>
<protein>
    <recommendedName>
        <fullName evidence="7">TonB-dependent receptor plug domain-containing protein</fullName>
    </recommendedName>
</protein>
<evidence type="ECO:0008006" key="7">
    <source>
        <dbReference type="Google" id="ProtNLM"/>
    </source>
</evidence>
<dbReference type="Gene3D" id="2.60.40.1120">
    <property type="entry name" value="Carboxypeptidase-like, regulatory domain"/>
    <property type="match status" value="1"/>
</dbReference>
<keyword evidence="1" id="KW-0812">Transmembrane</keyword>
<dbReference type="InterPro" id="IPR002890">
    <property type="entry name" value="MG2"/>
</dbReference>
<sequence length="1177" mass="129831">MNRWLFISWLTIGLLSRLATITVAQTTTLTGAVADAVTGKAMPFANIYLNGSTRGTLTNENGQYKLSGVPLGTVEVVASFVGYQSQRRTLRLNDSQGMRANFQLKPSDQTLATVIVRANPKLWQRHLKQFQRQLFGEPFGAQCQIMNSEVLSFKEENGQLRATATEPIVIENQALGYRMWYELIHFAGNSQKVYYAGTTRFEELKAADERQANRFLRNRMRAYKGSIRHLMTSLIDSTYEREGFLVYQEDMTKSIARNRDNRTTLAGSINNRLQPLRIKQLILPGQLPFERRLVSDRQLVVFNTLATSNYSPYIDARFAYSQITLPAGRMQLTVDGVITAPEGMEIQGSLADDRLSTMLPDDWKPNRADPVAAAPVLTQGKLMPPDARLGRITATFNERFRALAPVLFVHTDKPIYATGDRLWLSAYLLDAGTNRLLAGETAIHVDLLTPSGKLVQHQWLRVDDGRTAGDFRLSDSLETGTYRLRAYTDEDDEQRRPAFERSVAVYNLTRSAPPALPDTTPQPIDVQFLPEGGRWVAGVESRLGVKLVGPDGRGVSATGRIVNKEGVEVGQFKTSARGMGSFVLTPLAGQTYTADVHHHSQNQVVPLPPFESKGLTLSADAVSDTNRLLLTIRGGRKFDLDSVYVLIQQQGRLVDQRKIQLENGTARVSLSTALMPAGLNQITLYDAMARPQAERLVFLPERVPPVRVVLSVNKARYKPREQAIVSVTLNDDGLPALAALSVAITDAEQVPDDTAAATIQAHLLLTGELRGKVEQPNAYFNESSSGSRRALDDLLLTQGWRRVRGTPATETLGGVSLMGRVLNAKNQPIPGAQVIVASTASGLSFMRSAGADEKGRFRLAGLAIADTVKLLMQLADRQLKNLPVKEARVVLDGPGLSWEQDTSLLSDWASLRAQLAAARIRQDGNADLYRDKTVKLLKEVTVRARKLEERPDDVRRASLHGGPDATLVFDDRSPRFANLYEMIRGRLAGVNVSQNMTTGEYSVIIRGVGSLESSTQPLFLMDGRPVMSTDGTGLLAFNPEDIERVEVLKNAGTAGIYGVRGGSGAIAFYTKRFRPGELITGSKSSSTTLSLIGYPSVRREFYVPRYESRTDENPSDESARIDRRDVLYWKPVSQTDSQGHTQLIVPLSDVVRTMRIVIQGVTSDGRPVVGKALVQVQ</sequence>
<dbReference type="RefSeq" id="WP_186736318.1">
    <property type="nucleotide sequence ID" value="NZ_VFIA01000004.1"/>
</dbReference>
<accession>A0ABR6W323</accession>
<feature type="chain" id="PRO_5045564811" description="TonB-dependent receptor plug domain-containing protein" evidence="2">
    <location>
        <begin position="25"/>
        <end position="1177"/>
    </location>
</feature>
<feature type="domain" description="TonB-dependent receptor plug" evidence="4">
    <location>
        <begin position="976"/>
        <end position="1064"/>
    </location>
</feature>
<name>A0ABR6W323_9BACT</name>
<evidence type="ECO:0000259" key="4">
    <source>
        <dbReference type="Pfam" id="PF07715"/>
    </source>
</evidence>
<feature type="domain" description="Macroglobulin" evidence="3">
    <location>
        <begin position="407"/>
        <end position="500"/>
    </location>
</feature>
<evidence type="ECO:0000313" key="6">
    <source>
        <dbReference type="Proteomes" id="UP000700732"/>
    </source>
</evidence>
<keyword evidence="1" id="KW-0472">Membrane</keyword>
<dbReference type="Pfam" id="PF07715">
    <property type="entry name" value="Plug"/>
    <property type="match status" value="1"/>
</dbReference>
<keyword evidence="1" id="KW-0813">Transport</keyword>
<keyword evidence="6" id="KW-1185">Reference proteome</keyword>